<evidence type="ECO:0000313" key="2">
    <source>
        <dbReference type="EMBL" id="CZR66199.1"/>
    </source>
</evidence>
<dbReference type="Proteomes" id="UP000184330">
    <property type="component" value="Unassembled WGS sequence"/>
</dbReference>
<dbReference type="AlphaFoldDB" id="A0A1L7XME3"/>
<dbReference type="EMBL" id="FJOG01000035">
    <property type="protein sequence ID" value="CZR66199.1"/>
    <property type="molecule type" value="Genomic_DNA"/>
</dbReference>
<keyword evidence="3" id="KW-1185">Reference proteome</keyword>
<gene>
    <name evidence="2" type="ORF">PAC_16100</name>
</gene>
<feature type="chain" id="PRO_5012340599" evidence="1">
    <location>
        <begin position="25"/>
        <end position="179"/>
    </location>
</feature>
<sequence>MLFNKIQLSAGLLLCSSQTAHVNAADPFTLYAYGTNISGLPVFYMNSLAYIGYRIPSDLNATNITFTMNNTSLYTQKNLTSGGSGKFTGEPKFFIDTSTDSTAQAGFTTSDESTTTNTTTGFRFLGTDVYWKDSDGTLQAKFWATATNIDGVWKLVWNEPNDVLDDGTPVVIQTTPPAA</sequence>
<reference evidence="2 3" key="1">
    <citation type="submission" date="2016-03" db="EMBL/GenBank/DDBJ databases">
        <authorList>
            <person name="Ploux O."/>
        </authorList>
    </citation>
    <scope>NUCLEOTIDE SEQUENCE [LARGE SCALE GENOMIC DNA]</scope>
    <source>
        <strain evidence="2 3">UAMH 11012</strain>
    </source>
</reference>
<feature type="signal peptide" evidence="1">
    <location>
        <begin position="1"/>
        <end position="24"/>
    </location>
</feature>
<name>A0A1L7XME3_9HELO</name>
<evidence type="ECO:0000256" key="1">
    <source>
        <dbReference type="SAM" id="SignalP"/>
    </source>
</evidence>
<protein>
    <submittedName>
        <fullName evidence="2">Uncharacterized protein</fullName>
    </submittedName>
</protein>
<organism evidence="2 3">
    <name type="scientific">Phialocephala subalpina</name>
    <dbReference type="NCBI Taxonomy" id="576137"/>
    <lineage>
        <taxon>Eukaryota</taxon>
        <taxon>Fungi</taxon>
        <taxon>Dikarya</taxon>
        <taxon>Ascomycota</taxon>
        <taxon>Pezizomycotina</taxon>
        <taxon>Leotiomycetes</taxon>
        <taxon>Helotiales</taxon>
        <taxon>Mollisiaceae</taxon>
        <taxon>Phialocephala</taxon>
        <taxon>Phialocephala fortinii species complex</taxon>
    </lineage>
</organism>
<accession>A0A1L7XME3</accession>
<keyword evidence="1" id="KW-0732">Signal</keyword>
<evidence type="ECO:0000313" key="3">
    <source>
        <dbReference type="Proteomes" id="UP000184330"/>
    </source>
</evidence>
<dbReference type="OrthoDB" id="5230873at2759"/>
<proteinExistence type="predicted"/>